<evidence type="ECO:0000313" key="1">
    <source>
        <dbReference type="EMBL" id="EYC23958.1"/>
    </source>
</evidence>
<sequence>MNPRCSYELRGSLGSWLVFLIVNIKDDEKLSRKPRFATCGGDSDASDPVAPHASLVREKSVVFEAHCILHVNSVFLLFFSRLT</sequence>
<dbReference type="Proteomes" id="UP000024635">
    <property type="component" value="Unassembled WGS sequence"/>
</dbReference>
<reference evidence="2" key="1">
    <citation type="journal article" date="2015" name="Nat. Genet.">
        <title>The genome and transcriptome of the zoonotic hookworm Ancylostoma ceylanicum identify infection-specific gene families.</title>
        <authorList>
            <person name="Schwarz E.M."/>
            <person name="Hu Y."/>
            <person name="Antoshechkin I."/>
            <person name="Miller M.M."/>
            <person name="Sternberg P.W."/>
            <person name="Aroian R.V."/>
        </authorList>
    </citation>
    <scope>NUCLEOTIDE SEQUENCE</scope>
    <source>
        <strain evidence="2">HY135</strain>
    </source>
</reference>
<comment type="caution">
    <text evidence="1">The sequence shown here is derived from an EMBL/GenBank/DDBJ whole genome shotgun (WGS) entry which is preliminary data.</text>
</comment>
<dbReference type="AlphaFoldDB" id="A0A016VB60"/>
<evidence type="ECO:0000313" key="2">
    <source>
        <dbReference type="Proteomes" id="UP000024635"/>
    </source>
</evidence>
<dbReference type="EMBL" id="JARK01001350">
    <property type="protein sequence ID" value="EYC23958.1"/>
    <property type="molecule type" value="Genomic_DNA"/>
</dbReference>
<accession>A0A016VB60</accession>
<proteinExistence type="predicted"/>
<keyword evidence="2" id="KW-1185">Reference proteome</keyword>
<protein>
    <submittedName>
        <fullName evidence="1">Uncharacterized protein</fullName>
    </submittedName>
</protein>
<name>A0A016VB60_9BILA</name>
<organism evidence="1 2">
    <name type="scientific">Ancylostoma ceylanicum</name>
    <dbReference type="NCBI Taxonomy" id="53326"/>
    <lineage>
        <taxon>Eukaryota</taxon>
        <taxon>Metazoa</taxon>
        <taxon>Ecdysozoa</taxon>
        <taxon>Nematoda</taxon>
        <taxon>Chromadorea</taxon>
        <taxon>Rhabditida</taxon>
        <taxon>Rhabditina</taxon>
        <taxon>Rhabditomorpha</taxon>
        <taxon>Strongyloidea</taxon>
        <taxon>Ancylostomatidae</taxon>
        <taxon>Ancylostomatinae</taxon>
        <taxon>Ancylostoma</taxon>
    </lineage>
</organism>
<gene>
    <name evidence="1" type="primary">Acey_s0014.g2236</name>
    <name evidence="1" type="ORF">Y032_0014g2236</name>
</gene>